<evidence type="ECO:0000313" key="3">
    <source>
        <dbReference type="Proteomes" id="UP000053825"/>
    </source>
</evidence>
<protein>
    <recommendedName>
        <fullName evidence="4">Endonuclease/exonuclease/phosphatase domain-containing protein</fullName>
    </recommendedName>
</protein>
<feature type="region of interest" description="Disordered" evidence="1">
    <location>
        <begin position="1"/>
        <end position="32"/>
    </location>
</feature>
<keyword evidence="3" id="KW-1185">Reference proteome</keyword>
<name>A0A0L7QJB1_9HYME</name>
<feature type="compositionally biased region" description="Basic and acidic residues" evidence="1">
    <location>
        <begin position="207"/>
        <end position="232"/>
    </location>
</feature>
<dbReference type="Proteomes" id="UP000053825">
    <property type="component" value="Unassembled WGS sequence"/>
</dbReference>
<reference evidence="3" key="1">
    <citation type="submission" date="2015-07" db="EMBL/GenBank/DDBJ databases">
        <title>The genome of Habropoda laboriosa.</title>
        <authorList>
            <person name="Pan H."/>
            <person name="Kapheim K."/>
        </authorList>
    </citation>
    <scope>NUCLEOTIDE SEQUENCE [LARGE SCALE GENOMIC DNA]</scope>
</reference>
<feature type="compositionally biased region" description="Basic and acidic residues" evidence="1">
    <location>
        <begin position="19"/>
        <end position="31"/>
    </location>
</feature>
<dbReference type="Gene3D" id="3.60.10.10">
    <property type="entry name" value="Endonuclease/exonuclease/phosphatase"/>
    <property type="match status" value="1"/>
</dbReference>
<feature type="region of interest" description="Disordered" evidence="1">
    <location>
        <begin position="204"/>
        <end position="232"/>
    </location>
</feature>
<evidence type="ECO:0000256" key="1">
    <source>
        <dbReference type="SAM" id="MobiDB-lite"/>
    </source>
</evidence>
<accession>A0A0L7QJB1</accession>
<gene>
    <name evidence="2" type="ORF">WH47_06626</name>
</gene>
<comment type="caution">
    <text evidence="2">The sequence shown here is derived from an EMBL/GenBank/DDBJ whole genome shotgun (WGS) entry which is preliminary data.</text>
</comment>
<dbReference type="InterPro" id="IPR036691">
    <property type="entry name" value="Endo/exonu/phosph_ase_sf"/>
</dbReference>
<evidence type="ECO:0000313" key="2">
    <source>
        <dbReference type="EMBL" id="KOC58655.1"/>
    </source>
</evidence>
<sequence>MFNSSRRHECKNGVKRRTGGGEEKGETRNSVDETVNAEGRILLNELIKRGWAIMNGYKGEGGWTYVGETGTSMIDYVIANVEAEGEIKKVEIGTETESDHLPLDVTLEGQSSIEEKKEDKVRKRKINDWTEEGIEYYHRECEGWSNKEIETEIKWETLREKIKNARKSKIKSVKKWKIGKRIWHCTKWKKKREELAKTLKKWKKGKGTREEYVEKRKNKENKNRGRGMEVYK</sequence>
<organism evidence="2 3">
    <name type="scientific">Habropoda laboriosa</name>
    <dbReference type="NCBI Taxonomy" id="597456"/>
    <lineage>
        <taxon>Eukaryota</taxon>
        <taxon>Metazoa</taxon>
        <taxon>Ecdysozoa</taxon>
        <taxon>Arthropoda</taxon>
        <taxon>Hexapoda</taxon>
        <taxon>Insecta</taxon>
        <taxon>Pterygota</taxon>
        <taxon>Neoptera</taxon>
        <taxon>Endopterygota</taxon>
        <taxon>Hymenoptera</taxon>
        <taxon>Apocrita</taxon>
        <taxon>Aculeata</taxon>
        <taxon>Apoidea</taxon>
        <taxon>Anthophila</taxon>
        <taxon>Apidae</taxon>
        <taxon>Habropoda</taxon>
    </lineage>
</organism>
<proteinExistence type="predicted"/>
<dbReference type="AlphaFoldDB" id="A0A0L7QJB1"/>
<feature type="compositionally biased region" description="Basic and acidic residues" evidence="1">
    <location>
        <begin position="1"/>
        <end position="12"/>
    </location>
</feature>
<dbReference type="EMBL" id="LHQN01025281">
    <property type="protein sequence ID" value="KOC58655.1"/>
    <property type="molecule type" value="Genomic_DNA"/>
</dbReference>
<evidence type="ECO:0008006" key="4">
    <source>
        <dbReference type="Google" id="ProtNLM"/>
    </source>
</evidence>